<evidence type="ECO:0000313" key="17">
    <source>
        <dbReference type="Proteomes" id="UP001487740"/>
    </source>
</evidence>
<dbReference type="SUPFAM" id="SSF46689">
    <property type="entry name" value="Homeodomain-like"/>
    <property type="match status" value="1"/>
</dbReference>
<dbReference type="InterPro" id="IPR009057">
    <property type="entry name" value="Homeodomain-like_sf"/>
</dbReference>
<feature type="compositionally biased region" description="Basic and acidic residues" evidence="14">
    <location>
        <begin position="111"/>
        <end position="147"/>
    </location>
</feature>
<keyword evidence="5 12" id="KW-0371">Homeobox</keyword>
<feature type="region of interest" description="Disordered" evidence="14">
    <location>
        <begin position="475"/>
        <end position="494"/>
    </location>
</feature>
<evidence type="ECO:0000256" key="8">
    <source>
        <dbReference type="ARBA" id="ARBA00058719"/>
    </source>
</evidence>
<dbReference type="EMBL" id="JARAKH010000042">
    <property type="protein sequence ID" value="KAK8380615.1"/>
    <property type="molecule type" value="Genomic_DNA"/>
</dbReference>
<feature type="compositionally biased region" description="Basic and acidic residues" evidence="14">
    <location>
        <begin position="304"/>
        <end position="333"/>
    </location>
</feature>
<reference evidence="16 17" key="1">
    <citation type="submission" date="2023-03" db="EMBL/GenBank/DDBJ databases">
        <title>High-quality genome of Scylla paramamosain provides insights in environmental adaptation.</title>
        <authorList>
            <person name="Zhang L."/>
        </authorList>
    </citation>
    <scope>NUCLEOTIDE SEQUENCE [LARGE SCALE GENOMIC DNA]</scope>
    <source>
        <strain evidence="16">LZ_2023a</strain>
        <tissue evidence="16">Muscle</tissue>
    </source>
</reference>
<evidence type="ECO:0000256" key="4">
    <source>
        <dbReference type="ARBA" id="ARBA00023125"/>
    </source>
</evidence>
<evidence type="ECO:0000256" key="7">
    <source>
        <dbReference type="ARBA" id="ARBA00023242"/>
    </source>
</evidence>
<proteinExistence type="predicted"/>
<evidence type="ECO:0000256" key="2">
    <source>
        <dbReference type="ARBA" id="ARBA00022473"/>
    </source>
</evidence>
<evidence type="ECO:0000256" key="12">
    <source>
        <dbReference type="PROSITE-ProRule" id="PRU00108"/>
    </source>
</evidence>
<evidence type="ECO:0000256" key="9">
    <source>
        <dbReference type="ARBA" id="ARBA00064347"/>
    </source>
</evidence>
<dbReference type="InterPro" id="IPR050649">
    <property type="entry name" value="Paired_Homeobox_TFs"/>
</dbReference>
<dbReference type="PROSITE" id="PS00027">
    <property type="entry name" value="HOMEOBOX_1"/>
    <property type="match status" value="1"/>
</dbReference>
<feature type="region of interest" description="Disordered" evidence="14">
    <location>
        <begin position="63"/>
        <end position="149"/>
    </location>
</feature>
<name>A0AAW0SYW4_SCYPA</name>
<feature type="compositionally biased region" description="Basic and acidic residues" evidence="14">
    <location>
        <begin position="207"/>
        <end position="222"/>
    </location>
</feature>
<keyword evidence="2" id="KW-0217">Developmental protein</keyword>
<dbReference type="GO" id="GO:0005634">
    <property type="term" value="C:nucleus"/>
    <property type="evidence" value="ECO:0007669"/>
    <property type="project" value="UniProtKB-SubCell"/>
</dbReference>
<keyword evidence="6" id="KW-0804">Transcription</keyword>
<comment type="function">
    <text evidence="8">Transcription factor required for the formation of correct projections from nociceptive sensory neurons to the dorsal horn of the spinal cord and normal perception of pain.</text>
</comment>
<keyword evidence="17" id="KW-1185">Reference proteome</keyword>
<dbReference type="PANTHER" id="PTHR24329">
    <property type="entry name" value="HOMEOBOX PROTEIN ARISTALESS"/>
    <property type="match status" value="1"/>
</dbReference>
<protein>
    <recommendedName>
        <fullName evidence="10">Dorsal root ganglia homeobox protein</fullName>
    </recommendedName>
    <alternativeName>
        <fullName evidence="11">Paired-related homeobox protein-like 1</fullName>
    </alternativeName>
</protein>
<dbReference type="InterPro" id="IPR001356">
    <property type="entry name" value="HD"/>
</dbReference>
<feature type="compositionally biased region" description="Polar residues" evidence="14">
    <location>
        <begin position="260"/>
        <end position="270"/>
    </location>
</feature>
<dbReference type="PANTHER" id="PTHR24329:SF543">
    <property type="entry name" value="FI01017P-RELATED"/>
    <property type="match status" value="1"/>
</dbReference>
<evidence type="ECO:0000259" key="15">
    <source>
        <dbReference type="PROSITE" id="PS50071"/>
    </source>
</evidence>
<dbReference type="AlphaFoldDB" id="A0AAW0SYW4"/>
<comment type="caution">
    <text evidence="16">The sequence shown here is derived from an EMBL/GenBank/DDBJ whole genome shotgun (WGS) entry which is preliminary data.</text>
</comment>
<feature type="domain" description="Homeobox" evidence="15">
    <location>
        <begin position="149"/>
        <end position="209"/>
    </location>
</feature>
<dbReference type="CDD" id="cd00086">
    <property type="entry name" value="homeodomain"/>
    <property type="match status" value="1"/>
</dbReference>
<dbReference type="InterPro" id="IPR017970">
    <property type="entry name" value="Homeobox_CS"/>
</dbReference>
<evidence type="ECO:0000256" key="1">
    <source>
        <dbReference type="ARBA" id="ARBA00004123"/>
    </source>
</evidence>
<keyword evidence="3" id="KW-0805">Transcription regulation</keyword>
<evidence type="ECO:0000256" key="3">
    <source>
        <dbReference type="ARBA" id="ARBA00023015"/>
    </source>
</evidence>
<evidence type="ECO:0000256" key="5">
    <source>
        <dbReference type="ARBA" id="ARBA00023155"/>
    </source>
</evidence>
<dbReference type="Gene3D" id="1.10.10.60">
    <property type="entry name" value="Homeodomain-like"/>
    <property type="match status" value="1"/>
</dbReference>
<dbReference type="SMART" id="SM00389">
    <property type="entry name" value="HOX"/>
    <property type="match status" value="1"/>
</dbReference>
<dbReference type="Proteomes" id="UP001487740">
    <property type="component" value="Unassembled WGS sequence"/>
</dbReference>
<dbReference type="FunFam" id="1.10.10.60:FF:000126">
    <property type="entry name" value="dorsal root ganglia homeobox protein-like"/>
    <property type="match status" value="1"/>
</dbReference>
<feature type="region of interest" description="Disordered" evidence="14">
    <location>
        <begin position="206"/>
        <end position="433"/>
    </location>
</feature>
<accession>A0AAW0SYW4</accession>
<evidence type="ECO:0000256" key="11">
    <source>
        <dbReference type="ARBA" id="ARBA00078248"/>
    </source>
</evidence>
<dbReference type="GO" id="GO:0000977">
    <property type="term" value="F:RNA polymerase II transcription regulatory region sequence-specific DNA binding"/>
    <property type="evidence" value="ECO:0007669"/>
    <property type="project" value="TreeGrafter"/>
</dbReference>
<comment type="subunit">
    <text evidence="9">Interacts with RGMB.</text>
</comment>
<feature type="compositionally biased region" description="Low complexity" evidence="14">
    <location>
        <begin position="356"/>
        <end position="365"/>
    </location>
</feature>
<feature type="DNA-binding region" description="Homeobox" evidence="12">
    <location>
        <begin position="151"/>
        <end position="210"/>
    </location>
</feature>
<dbReference type="PROSITE" id="PS50071">
    <property type="entry name" value="HOMEOBOX_2"/>
    <property type="match status" value="1"/>
</dbReference>
<evidence type="ECO:0000313" key="16">
    <source>
        <dbReference type="EMBL" id="KAK8380615.1"/>
    </source>
</evidence>
<dbReference type="GO" id="GO:0000981">
    <property type="term" value="F:DNA-binding transcription factor activity, RNA polymerase II-specific"/>
    <property type="evidence" value="ECO:0007669"/>
    <property type="project" value="InterPro"/>
</dbReference>
<evidence type="ECO:0000256" key="14">
    <source>
        <dbReference type="SAM" id="MobiDB-lite"/>
    </source>
</evidence>
<comment type="subcellular location">
    <subcellularLocation>
        <location evidence="1 12 13">Nucleus</location>
    </subcellularLocation>
</comment>
<gene>
    <name evidence="16" type="ORF">O3P69_016899</name>
</gene>
<keyword evidence="7 12" id="KW-0539">Nucleus</keyword>
<keyword evidence="4 12" id="KW-0238">DNA-binding</keyword>
<evidence type="ECO:0000256" key="10">
    <source>
        <dbReference type="ARBA" id="ARBA00070091"/>
    </source>
</evidence>
<evidence type="ECO:0000256" key="6">
    <source>
        <dbReference type="ARBA" id="ARBA00023163"/>
    </source>
</evidence>
<evidence type="ECO:0000256" key="13">
    <source>
        <dbReference type="RuleBase" id="RU000682"/>
    </source>
</evidence>
<organism evidence="16 17">
    <name type="scientific">Scylla paramamosain</name>
    <name type="common">Mud crab</name>
    <dbReference type="NCBI Taxonomy" id="85552"/>
    <lineage>
        <taxon>Eukaryota</taxon>
        <taxon>Metazoa</taxon>
        <taxon>Ecdysozoa</taxon>
        <taxon>Arthropoda</taxon>
        <taxon>Crustacea</taxon>
        <taxon>Multicrustacea</taxon>
        <taxon>Malacostraca</taxon>
        <taxon>Eumalacostraca</taxon>
        <taxon>Eucarida</taxon>
        <taxon>Decapoda</taxon>
        <taxon>Pleocyemata</taxon>
        <taxon>Brachyura</taxon>
        <taxon>Eubrachyura</taxon>
        <taxon>Portunoidea</taxon>
        <taxon>Portunidae</taxon>
        <taxon>Portuninae</taxon>
        <taxon>Scylla</taxon>
    </lineage>
</organism>
<sequence>MFCYHCPPSLHPGTSPRLPTLDFPYSPAHPCTLINSGQVMAWRGGGGEGRRLLHFEEKRARRRHVPRELPAGVRRDTSGEGGSPKTLLHVNAEKRRRRQGTAGRQAGGRQGGKETEGKKEGKDKQGNLMEKDTSYSYHPDLHDETFVRRKQRRNRTTFTLQQLEELENAFTQTHYPDVFTREELAMKINLTEARVQVWFQNRRAKWRKSERLKEDQRKREAMEGDGTTQAKSENPQDEDAAGTTLKVSSPHSPHSPPSSRPQTPISSPTHTDYPAQSPLAHVSPGPAATPPLEPDQSTSPLGYDHAHYEDRAEGRDLKEEPETREEDCGRERASATPPKPTASPKSEESRGGSGGAAQHQAGRSGWLTTPPPSPAAAAAAVTRRRRRHPPSAQHSRPSLRRAPQRRPEGAASPPGSAPLSDVTPTSHISPPIIRPPVSLASGVGGAMGGASFSPHLFPSLIDRLYLGPGHWNTPGAPRNATAPPQHPTTSLITLPSTPILPTSYSPYSFPIPTNPNIFHNPNLFSPSHLSFPHPAPLRPTPPCLAPPGPVGRRN</sequence>
<dbReference type="Pfam" id="PF00046">
    <property type="entry name" value="Homeodomain"/>
    <property type="match status" value="1"/>
</dbReference>
<feature type="compositionally biased region" description="Low complexity" evidence="14">
    <location>
        <begin position="409"/>
        <end position="418"/>
    </location>
</feature>